<evidence type="ECO:0000313" key="8">
    <source>
        <dbReference type="EMBL" id="ROR72509.1"/>
    </source>
</evidence>
<dbReference type="Proteomes" id="UP000280668">
    <property type="component" value="Unassembled WGS sequence"/>
</dbReference>
<dbReference type="AlphaFoldDB" id="A0A3N2BB78"/>
<evidence type="ECO:0000256" key="6">
    <source>
        <dbReference type="SAM" id="SignalP"/>
    </source>
</evidence>
<organism evidence="8 9">
    <name type="scientific">Bogoriella caseilytica</name>
    <dbReference type="NCBI Taxonomy" id="56055"/>
    <lineage>
        <taxon>Bacteria</taxon>
        <taxon>Bacillati</taxon>
        <taxon>Actinomycetota</taxon>
        <taxon>Actinomycetes</taxon>
        <taxon>Micrococcales</taxon>
        <taxon>Bogoriellaceae</taxon>
        <taxon>Bogoriella</taxon>
    </lineage>
</organism>
<keyword evidence="2" id="KW-0479">Metal-binding</keyword>
<feature type="domain" description="Cytochrome b5 heme-binding" evidence="7">
    <location>
        <begin position="70"/>
        <end position="147"/>
    </location>
</feature>
<evidence type="ECO:0000256" key="2">
    <source>
        <dbReference type="ARBA" id="ARBA00022723"/>
    </source>
</evidence>
<evidence type="ECO:0000313" key="9">
    <source>
        <dbReference type="Proteomes" id="UP000280668"/>
    </source>
</evidence>
<keyword evidence="9" id="KW-1185">Reference proteome</keyword>
<dbReference type="PROSITE" id="PS50255">
    <property type="entry name" value="CYTOCHROME_B5_2"/>
    <property type="match status" value="1"/>
</dbReference>
<evidence type="ECO:0000256" key="1">
    <source>
        <dbReference type="ARBA" id="ARBA00022617"/>
    </source>
</evidence>
<accession>A0A3N2BB78</accession>
<evidence type="ECO:0000259" key="7">
    <source>
        <dbReference type="PROSITE" id="PS50255"/>
    </source>
</evidence>
<gene>
    <name evidence="8" type="ORF">EDD31_0861</name>
</gene>
<dbReference type="InterPro" id="IPR050668">
    <property type="entry name" value="Cytochrome_b5"/>
</dbReference>
<evidence type="ECO:0000256" key="3">
    <source>
        <dbReference type="ARBA" id="ARBA00023004"/>
    </source>
</evidence>
<proteinExistence type="inferred from homology"/>
<dbReference type="InterPro" id="IPR036400">
    <property type="entry name" value="Cyt_B5-like_heme/steroid_sf"/>
</dbReference>
<name>A0A3N2BB78_9MICO</name>
<comment type="similarity">
    <text evidence="4">Belongs to the cytochrome b5 family.</text>
</comment>
<dbReference type="Pfam" id="PF00173">
    <property type="entry name" value="Cyt-b5"/>
    <property type="match status" value="1"/>
</dbReference>
<dbReference type="SUPFAM" id="SSF55856">
    <property type="entry name" value="Cytochrome b5-like heme/steroid binding domain"/>
    <property type="match status" value="1"/>
</dbReference>
<dbReference type="InterPro" id="IPR001199">
    <property type="entry name" value="Cyt_B5-like_heme/steroid-bd"/>
</dbReference>
<feature type="signal peptide" evidence="6">
    <location>
        <begin position="1"/>
        <end position="25"/>
    </location>
</feature>
<protein>
    <submittedName>
        <fullName evidence="8">Cytochrome b5-like protein</fullName>
    </submittedName>
</protein>
<evidence type="ECO:0000256" key="5">
    <source>
        <dbReference type="SAM" id="MobiDB-lite"/>
    </source>
</evidence>
<dbReference type="SMART" id="SM01117">
    <property type="entry name" value="Cyt-b5"/>
    <property type="match status" value="1"/>
</dbReference>
<dbReference type="GO" id="GO:0046872">
    <property type="term" value="F:metal ion binding"/>
    <property type="evidence" value="ECO:0007669"/>
    <property type="project" value="UniProtKB-KW"/>
</dbReference>
<reference evidence="8 9" key="1">
    <citation type="submission" date="2018-11" db="EMBL/GenBank/DDBJ databases">
        <title>Sequencing the genomes of 1000 actinobacteria strains.</title>
        <authorList>
            <person name="Klenk H.-P."/>
        </authorList>
    </citation>
    <scope>NUCLEOTIDE SEQUENCE [LARGE SCALE GENOMIC DNA]</scope>
    <source>
        <strain evidence="8 9">DSM 11294</strain>
    </source>
</reference>
<feature type="region of interest" description="Disordered" evidence="5">
    <location>
        <begin position="27"/>
        <end position="86"/>
    </location>
</feature>
<keyword evidence="6" id="KW-0732">Signal</keyword>
<feature type="region of interest" description="Disordered" evidence="5">
    <location>
        <begin position="127"/>
        <end position="148"/>
    </location>
</feature>
<dbReference type="RefSeq" id="WP_170163179.1">
    <property type="nucleotide sequence ID" value="NZ_RKHK01000001.1"/>
</dbReference>
<keyword evidence="1" id="KW-0349">Heme</keyword>
<dbReference type="GO" id="GO:0016020">
    <property type="term" value="C:membrane"/>
    <property type="evidence" value="ECO:0007669"/>
    <property type="project" value="TreeGrafter"/>
</dbReference>
<dbReference type="GO" id="GO:0020037">
    <property type="term" value="F:heme binding"/>
    <property type="evidence" value="ECO:0007669"/>
    <property type="project" value="TreeGrafter"/>
</dbReference>
<keyword evidence="3" id="KW-0408">Iron</keyword>
<dbReference type="PANTHER" id="PTHR19359">
    <property type="entry name" value="CYTOCHROME B5"/>
    <property type="match status" value="1"/>
</dbReference>
<feature type="compositionally biased region" description="Acidic residues" evidence="5">
    <location>
        <begin position="36"/>
        <end position="69"/>
    </location>
</feature>
<feature type="chain" id="PRO_5039230310" evidence="6">
    <location>
        <begin position="26"/>
        <end position="148"/>
    </location>
</feature>
<evidence type="ECO:0000256" key="4">
    <source>
        <dbReference type="ARBA" id="ARBA00038168"/>
    </source>
</evidence>
<sequence length="148" mass="15536">MTRTQTRMRRLLTAPLMAAALVVAAGCSDDAGSSPESDEDTGAEQEDGAGDLDETGDEDGADDQEESGDEGAITLAEVEENDSPDSCWAVIDGTVYDLTDWIGRHPGGADRIEQLCGTDATELFTQQHGGSQGPEGQLENFEIGTLEG</sequence>
<dbReference type="EMBL" id="RKHK01000001">
    <property type="protein sequence ID" value="ROR72509.1"/>
    <property type="molecule type" value="Genomic_DNA"/>
</dbReference>
<dbReference type="Gene3D" id="3.10.120.10">
    <property type="entry name" value="Cytochrome b5-like heme/steroid binding domain"/>
    <property type="match status" value="1"/>
</dbReference>
<comment type="caution">
    <text evidence="8">The sequence shown here is derived from an EMBL/GenBank/DDBJ whole genome shotgun (WGS) entry which is preliminary data.</text>
</comment>
<dbReference type="PRINTS" id="PR00363">
    <property type="entry name" value="CYTOCHROMEB5"/>
</dbReference>
<dbReference type="PROSITE" id="PS51257">
    <property type="entry name" value="PROKAR_LIPOPROTEIN"/>
    <property type="match status" value="1"/>
</dbReference>